<feature type="transmembrane region" description="Helical" evidence="6">
    <location>
        <begin position="252"/>
        <end position="269"/>
    </location>
</feature>
<feature type="domain" description="EamA" evidence="7">
    <location>
        <begin position="8"/>
        <end position="141"/>
    </location>
</feature>
<feature type="domain" description="EamA" evidence="7">
    <location>
        <begin position="157"/>
        <end position="292"/>
    </location>
</feature>
<evidence type="ECO:0000313" key="8">
    <source>
        <dbReference type="EMBL" id="SUZ90088.1"/>
    </source>
</evidence>
<organism evidence="8">
    <name type="scientific">marine metagenome</name>
    <dbReference type="NCBI Taxonomy" id="408172"/>
    <lineage>
        <taxon>unclassified sequences</taxon>
        <taxon>metagenomes</taxon>
        <taxon>ecological metagenomes</taxon>
    </lineage>
</organism>
<dbReference type="AlphaFoldDB" id="A0A381RGK7"/>
<dbReference type="EMBL" id="UINC01001865">
    <property type="protein sequence ID" value="SUZ90088.1"/>
    <property type="molecule type" value="Genomic_DNA"/>
</dbReference>
<evidence type="ECO:0000256" key="6">
    <source>
        <dbReference type="SAM" id="Phobius"/>
    </source>
</evidence>
<comment type="subcellular location">
    <subcellularLocation>
        <location evidence="1">Cell membrane</location>
        <topology evidence="1">Multi-pass membrane protein</topology>
    </subcellularLocation>
</comment>
<keyword evidence="4 6" id="KW-1133">Transmembrane helix</keyword>
<name>A0A381RGK7_9ZZZZ</name>
<evidence type="ECO:0000256" key="3">
    <source>
        <dbReference type="ARBA" id="ARBA00022692"/>
    </source>
</evidence>
<evidence type="ECO:0000259" key="7">
    <source>
        <dbReference type="Pfam" id="PF00892"/>
    </source>
</evidence>
<sequence length="297" mass="33344">MKKILPQLAIIFAAILWSFDGLLRQALYSVPSLIIVTIEHIIGAVLFIPFILKARKEIKTINQQTWVSVFWISICGGILGTFFYTSALSYVNYINLSVVVLLQKLQPLFAISLASVILKEKLSKKFLFLASLAITGSFLVTFGLQPLSQWEDKMIIASLFALLAAFSWGSSTVLGKHALKKLSFQIVTSLRLIITSVTCLFIVIGTQDLHIIVDLTKFQWLSIFIISISTGSIALFIYYYGLKNIPASHATLYELFWPLSAMFIDWFYRSRTLEAAQFIGAILLLSSIILLSRDNNK</sequence>
<keyword evidence="3 6" id="KW-0812">Transmembrane</keyword>
<feature type="transmembrane region" description="Helical" evidence="6">
    <location>
        <begin position="90"/>
        <end position="114"/>
    </location>
</feature>
<evidence type="ECO:0000256" key="1">
    <source>
        <dbReference type="ARBA" id="ARBA00004651"/>
    </source>
</evidence>
<gene>
    <name evidence="8" type="ORF">METZ01_LOCUS42942</name>
</gene>
<dbReference type="Pfam" id="PF00892">
    <property type="entry name" value="EamA"/>
    <property type="match status" value="2"/>
</dbReference>
<keyword evidence="5 6" id="KW-0472">Membrane</keyword>
<dbReference type="PANTHER" id="PTHR32322">
    <property type="entry name" value="INNER MEMBRANE TRANSPORTER"/>
    <property type="match status" value="1"/>
</dbReference>
<dbReference type="GO" id="GO:0005886">
    <property type="term" value="C:plasma membrane"/>
    <property type="evidence" value="ECO:0007669"/>
    <property type="project" value="UniProtKB-SubCell"/>
</dbReference>
<dbReference type="InterPro" id="IPR000620">
    <property type="entry name" value="EamA_dom"/>
</dbReference>
<evidence type="ECO:0000256" key="5">
    <source>
        <dbReference type="ARBA" id="ARBA00023136"/>
    </source>
</evidence>
<reference evidence="8" key="1">
    <citation type="submission" date="2018-05" db="EMBL/GenBank/DDBJ databases">
        <authorList>
            <person name="Lanie J.A."/>
            <person name="Ng W.-L."/>
            <person name="Kazmierczak K.M."/>
            <person name="Andrzejewski T.M."/>
            <person name="Davidsen T.M."/>
            <person name="Wayne K.J."/>
            <person name="Tettelin H."/>
            <person name="Glass J.I."/>
            <person name="Rusch D."/>
            <person name="Podicherti R."/>
            <person name="Tsui H.-C.T."/>
            <person name="Winkler M.E."/>
        </authorList>
    </citation>
    <scope>NUCLEOTIDE SEQUENCE</scope>
</reference>
<feature type="transmembrane region" description="Helical" evidence="6">
    <location>
        <begin position="34"/>
        <end position="52"/>
    </location>
</feature>
<evidence type="ECO:0000256" key="4">
    <source>
        <dbReference type="ARBA" id="ARBA00022989"/>
    </source>
</evidence>
<feature type="transmembrane region" description="Helical" evidence="6">
    <location>
        <begin position="275"/>
        <end position="292"/>
    </location>
</feature>
<evidence type="ECO:0000256" key="2">
    <source>
        <dbReference type="ARBA" id="ARBA00022475"/>
    </source>
</evidence>
<dbReference type="SUPFAM" id="SSF103481">
    <property type="entry name" value="Multidrug resistance efflux transporter EmrE"/>
    <property type="match status" value="2"/>
</dbReference>
<accession>A0A381RGK7</accession>
<feature type="transmembrane region" description="Helical" evidence="6">
    <location>
        <begin position="186"/>
        <end position="206"/>
    </location>
</feature>
<keyword evidence="2" id="KW-1003">Cell membrane</keyword>
<proteinExistence type="predicted"/>
<protein>
    <recommendedName>
        <fullName evidence="7">EamA domain-containing protein</fullName>
    </recommendedName>
</protein>
<feature type="transmembrane region" description="Helical" evidence="6">
    <location>
        <begin position="126"/>
        <end position="148"/>
    </location>
</feature>
<feature type="transmembrane region" description="Helical" evidence="6">
    <location>
        <begin position="64"/>
        <end position="84"/>
    </location>
</feature>
<feature type="transmembrane region" description="Helical" evidence="6">
    <location>
        <begin position="154"/>
        <end position="174"/>
    </location>
</feature>
<dbReference type="InterPro" id="IPR050638">
    <property type="entry name" value="AA-Vitamin_Transporters"/>
</dbReference>
<dbReference type="InterPro" id="IPR037185">
    <property type="entry name" value="EmrE-like"/>
</dbReference>
<feature type="transmembrane region" description="Helical" evidence="6">
    <location>
        <begin position="218"/>
        <end position="240"/>
    </location>
</feature>
<dbReference type="PANTHER" id="PTHR32322:SF18">
    <property type="entry name" value="S-ADENOSYLMETHIONINE_S-ADENOSYLHOMOCYSTEINE TRANSPORTER"/>
    <property type="match status" value="1"/>
</dbReference>